<name>A0A8R7PPC5_TRIUA</name>
<evidence type="ECO:0000313" key="1">
    <source>
        <dbReference type="EnsemblPlants" id="TuG1812G0300000839.01.T01.cds351355"/>
    </source>
</evidence>
<protein>
    <submittedName>
        <fullName evidence="1">Uncharacterized protein</fullName>
    </submittedName>
</protein>
<reference evidence="1" key="3">
    <citation type="submission" date="2022-06" db="UniProtKB">
        <authorList>
            <consortium name="EnsemblPlants"/>
        </authorList>
    </citation>
    <scope>IDENTIFICATION</scope>
</reference>
<dbReference type="Gramene" id="TuG1812G0300000839.01.T01">
    <property type="protein sequence ID" value="TuG1812G0300000839.01.T01.cds351355"/>
    <property type="gene ID" value="TuG1812G0300000839.01"/>
</dbReference>
<sequence length="180" mass="20214">GGAPAIEIEVEDWRRTEAITFTCGARTGGGFTETGGKATRSASARAWNAYERLQFPGGCAYARPRIYAREPVTPLLCPAENLTVSLRKGRTPFPTWRSKRSTVRLDVRIAVPEQISRPRRTDMGVCPCKYFGVSRRRRRKRFHVVATVFVFRRKAPKKFSCCVQRNKSLCAFVSSASVLP</sequence>
<reference evidence="1" key="2">
    <citation type="submission" date="2018-03" db="EMBL/GenBank/DDBJ databases">
        <title>The Triticum urartu genome reveals the dynamic nature of wheat genome evolution.</title>
        <authorList>
            <person name="Ling H."/>
            <person name="Ma B."/>
            <person name="Shi X."/>
            <person name="Liu H."/>
            <person name="Dong L."/>
            <person name="Sun H."/>
            <person name="Cao Y."/>
            <person name="Gao Q."/>
            <person name="Zheng S."/>
            <person name="Li Y."/>
            <person name="Yu Y."/>
            <person name="Du H."/>
            <person name="Qi M."/>
            <person name="Li Y."/>
            <person name="Yu H."/>
            <person name="Cui Y."/>
            <person name="Wang N."/>
            <person name="Chen C."/>
            <person name="Wu H."/>
            <person name="Zhao Y."/>
            <person name="Zhang J."/>
            <person name="Li Y."/>
            <person name="Zhou W."/>
            <person name="Zhang B."/>
            <person name="Hu W."/>
            <person name="Eijk M."/>
            <person name="Tang J."/>
            <person name="Witsenboer H."/>
            <person name="Zhao S."/>
            <person name="Li Z."/>
            <person name="Zhang A."/>
            <person name="Wang D."/>
            <person name="Liang C."/>
        </authorList>
    </citation>
    <scope>NUCLEOTIDE SEQUENCE [LARGE SCALE GENOMIC DNA]</scope>
    <source>
        <strain evidence="1">cv. G1812</strain>
    </source>
</reference>
<keyword evidence="2" id="KW-1185">Reference proteome</keyword>
<accession>A0A8R7PPC5</accession>
<organism evidence="1 2">
    <name type="scientific">Triticum urartu</name>
    <name type="common">Red wild einkorn</name>
    <name type="synonym">Crithodium urartu</name>
    <dbReference type="NCBI Taxonomy" id="4572"/>
    <lineage>
        <taxon>Eukaryota</taxon>
        <taxon>Viridiplantae</taxon>
        <taxon>Streptophyta</taxon>
        <taxon>Embryophyta</taxon>
        <taxon>Tracheophyta</taxon>
        <taxon>Spermatophyta</taxon>
        <taxon>Magnoliopsida</taxon>
        <taxon>Liliopsida</taxon>
        <taxon>Poales</taxon>
        <taxon>Poaceae</taxon>
        <taxon>BOP clade</taxon>
        <taxon>Pooideae</taxon>
        <taxon>Triticodae</taxon>
        <taxon>Triticeae</taxon>
        <taxon>Triticinae</taxon>
        <taxon>Triticum</taxon>
    </lineage>
</organism>
<proteinExistence type="predicted"/>
<dbReference type="Proteomes" id="UP000015106">
    <property type="component" value="Chromosome 3"/>
</dbReference>
<dbReference type="AlphaFoldDB" id="A0A8R7PPC5"/>
<evidence type="ECO:0000313" key="2">
    <source>
        <dbReference type="Proteomes" id="UP000015106"/>
    </source>
</evidence>
<reference evidence="2" key="1">
    <citation type="journal article" date="2013" name="Nature">
        <title>Draft genome of the wheat A-genome progenitor Triticum urartu.</title>
        <authorList>
            <person name="Ling H.Q."/>
            <person name="Zhao S."/>
            <person name="Liu D."/>
            <person name="Wang J."/>
            <person name="Sun H."/>
            <person name="Zhang C."/>
            <person name="Fan H."/>
            <person name="Li D."/>
            <person name="Dong L."/>
            <person name="Tao Y."/>
            <person name="Gao C."/>
            <person name="Wu H."/>
            <person name="Li Y."/>
            <person name="Cui Y."/>
            <person name="Guo X."/>
            <person name="Zheng S."/>
            <person name="Wang B."/>
            <person name="Yu K."/>
            <person name="Liang Q."/>
            <person name="Yang W."/>
            <person name="Lou X."/>
            <person name="Chen J."/>
            <person name="Feng M."/>
            <person name="Jian J."/>
            <person name="Zhang X."/>
            <person name="Luo G."/>
            <person name="Jiang Y."/>
            <person name="Liu J."/>
            <person name="Wang Z."/>
            <person name="Sha Y."/>
            <person name="Zhang B."/>
            <person name="Wu H."/>
            <person name="Tang D."/>
            <person name="Shen Q."/>
            <person name="Xue P."/>
            <person name="Zou S."/>
            <person name="Wang X."/>
            <person name="Liu X."/>
            <person name="Wang F."/>
            <person name="Yang Y."/>
            <person name="An X."/>
            <person name="Dong Z."/>
            <person name="Zhang K."/>
            <person name="Zhang X."/>
            <person name="Luo M.C."/>
            <person name="Dvorak J."/>
            <person name="Tong Y."/>
            <person name="Wang J."/>
            <person name="Yang H."/>
            <person name="Li Z."/>
            <person name="Wang D."/>
            <person name="Zhang A."/>
            <person name="Wang J."/>
        </authorList>
    </citation>
    <scope>NUCLEOTIDE SEQUENCE</scope>
    <source>
        <strain evidence="2">cv. G1812</strain>
    </source>
</reference>
<dbReference type="EnsemblPlants" id="TuG1812G0300000839.01.T01">
    <property type="protein sequence ID" value="TuG1812G0300000839.01.T01.cds351355"/>
    <property type="gene ID" value="TuG1812G0300000839.01"/>
</dbReference>